<protein>
    <submittedName>
        <fullName evidence="1">Uncharacterized protein</fullName>
    </submittedName>
</protein>
<keyword evidence="2" id="KW-1185">Reference proteome</keyword>
<dbReference type="EMBL" id="ML145283">
    <property type="protein sequence ID" value="TBU51817.1"/>
    <property type="molecule type" value="Genomic_DNA"/>
</dbReference>
<organism evidence="1 2">
    <name type="scientific">Dichomitus squalens</name>
    <dbReference type="NCBI Taxonomy" id="114155"/>
    <lineage>
        <taxon>Eukaryota</taxon>
        <taxon>Fungi</taxon>
        <taxon>Dikarya</taxon>
        <taxon>Basidiomycota</taxon>
        <taxon>Agaricomycotina</taxon>
        <taxon>Agaricomycetes</taxon>
        <taxon>Polyporales</taxon>
        <taxon>Polyporaceae</taxon>
        <taxon>Dichomitus</taxon>
    </lineage>
</organism>
<dbReference type="Proteomes" id="UP000292082">
    <property type="component" value="Unassembled WGS sequence"/>
</dbReference>
<evidence type="ECO:0000313" key="1">
    <source>
        <dbReference type="EMBL" id="TBU51817.1"/>
    </source>
</evidence>
<dbReference type="AlphaFoldDB" id="A0A4Q9PF21"/>
<feature type="non-terminal residue" evidence="1">
    <location>
        <position position="50"/>
    </location>
</feature>
<accession>A0A4Q9PF21</accession>
<proteinExistence type="predicted"/>
<reference evidence="1 2" key="1">
    <citation type="submission" date="2019-01" db="EMBL/GenBank/DDBJ databases">
        <title>Draft genome sequences of three monokaryotic isolates of the white-rot basidiomycete fungus Dichomitus squalens.</title>
        <authorList>
            <consortium name="DOE Joint Genome Institute"/>
            <person name="Lopez S.C."/>
            <person name="Andreopoulos B."/>
            <person name="Pangilinan J."/>
            <person name="Lipzen A."/>
            <person name="Riley R."/>
            <person name="Ahrendt S."/>
            <person name="Ng V."/>
            <person name="Barry K."/>
            <person name="Daum C."/>
            <person name="Grigoriev I.V."/>
            <person name="Hilden K.S."/>
            <person name="Makela M.R."/>
            <person name="de Vries R.P."/>
        </authorList>
    </citation>
    <scope>NUCLEOTIDE SEQUENCE [LARGE SCALE GENOMIC DNA]</scope>
    <source>
        <strain evidence="1 2">CBS 464.89</strain>
    </source>
</reference>
<evidence type="ECO:0000313" key="2">
    <source>
        <dbReference type="Proteomes" id="UP000292082"/>
    </source>
</evidence>
<sequence length="50" mass="5819">TTKKPRAPRKSPQWPPPANLHGDKWVYARQWYANTGGTEAEFEVRYKAMT</sequence>
<name>A0A4Q9PF21_9APHY</name>
<gene>
    <name evidence="1" type="ORF">BD310DRAFT_787252</name>
</gene>
<feature type="non-terminal residue" evidence="1">
    <location>
        <position position="1"/>
    </location>
</feature>